<evidence type="ECO:0000313" key="3">
    <source>
        <dbReference type="Proteomes" id="UP001385951"/>
    </source>
</evidence>
<dbReference type="AlphaFoldDB" id="A0AAW0FP65"/>
<keyword evidence="3" id="KW-1185">Reference proteome</keyword>
<feature type="compositionally biased region" description="Low complexity" evidence="1">
    <location>
        <begin position="167"/>
        <end position="177"/>
    </location>
</feature>
<name>A0AAW0FP65_9APHY</name>
<feature type="compositionally biased region" description="Polar residues" evidence="1">
    <location>
        <begin position="133"/>
        <end position="144"/>
    </location>
</feature>
<feature type="region of interest" description="Disordered" evidence="1">
    <location>
        <begin position="1"/>
        <end position="178"/>
    </location>
</feature>
<dbReference type="Proteomes" id="UP001385951">
    <property type="component" value="Unassembled WGS sequence"/>
</dbReference>
<accession>A0AAW0FP65</accession>
<sequence>MTNQQDLWNNQQRPLGQPFNGRQHPPVLPPPATLEAGGQSFYPLPSLPSLGNGAGHPQPGHGFTIPSINPGNDSIHSHDQSRHNQGIRRHSGVSIPGQSQQLPPPSSIAPTPNSVNASLATPTSSALPLATAPSVSQPQGVSAEQQAQAHQQAQAQQAQAHKPRPKPNNNKFNSNNKLLQWWPHNLPFLKVS</sequence>
<feature type="compositionally biased region" description="Polar residues" evidence="1">
    <location>
        <begin position="1"/>
        <end position="14"/>
    </location>
</feature>
<evidence type="ECO:0000313" key="2">
    <source>
        <dbReference type="EMBL" id="KAK7681077.1"/>
    </source>
</evidence>
<feature type="compositionally biased region" description="Polar residues" evidence="1">
    <location>
        <begin position="108"/>
        <end position="126"/>
    </location>
</feature>
<proteinExistence type="predicted"/>
<gene>
    <name evidence="2" type="ORF">QCA50_015915</name>
</gene>
<feature type="compositionally biased region" description="Low complexity" evidence="1">
    <location>
        <begin position="145"/>
        <end position="160"/>
    </location>
</feature>
<evidence type="ECO:0000256" key="1">
    <source>
        <dbReference type="SAM" id="MobiDB-lite"/>
    </source>
</evidence>
<dbReference type="EMBL" id="JASBNA010000044">
    <property type="protein sequence ID" value="KAK7681077.1"/>
    <property type="molecule type" value="Genomic_DNA"/>
</dbReference>
<comment type="caution">
    <text evidence="2">The sequence shown here is derived from an EMBL/GenBank/DDBJ whole genome shotgun (WGS) entry which is preliminary data.</text>
</comment>
<protein>
    <submittedName>
        <fullName evidence="2">Uncharacterized protein</fullName>
    </submittedName>
</protein>
<organism evidence="2 3">
    <name type="scientific">Cerrena zonata</name>
    <dbReference type="NCBI Taxonomy" id="2478898"/>
    <lineage>
        <taxon>Eukaryota</taxon>
        <taxon>Fungi</taxon>
        <taxon>Dikarya</taxon>
        <taxon>Basidiomycota</taxon>
        <taxon>Agaricomycotina</taxon>
        <taxon>Agaricomycetes</taxon>
        <taxon>Polyporales</taxon>
        <taxon>Cerrenaceae</taxon>
        <taxon>Cerrena</taxon>
    </lineage>
</organism>
<reference evidence="2 3" key="1">
    <citation type="submission" date="2022-09" db="EMBL/GenBank/DDBJ databases">
        <authorList>
            <person name="Palmer J.M."/>
        </authorList>
    </citation>
    <scope>NUCLEOTIDE SEQUENCE [LARGE SCALE GENOMIC DNA]</scope>
    <source>
        <strain evidence="2 3">DSM 7382</strain>
    </source>
</reference>